<keyword evidence="3" id="KW-1185">Reference proteome</keyword>
<keyword evidence="1" id="KW-0732">Signal</keyword>
<reference evidence="2 3" key="1">
    <citation type="submission" date="2019-05" db="EMBL/GenBank/DDBJ databases">
        <title>We sequenced the genome of Paenibacillus hemerocallicola KCTC 33185 for further insight into its adaptation and study the phylogeny of Paenibacillus.</title>
        <authorList>
            <person name="Narsing Rao M.P."/>
        </authorList>
    </citation>
    <scope>NUCLEOTIDE SEQUENCE [LARGE SCALE GENOMIC DNA]</scope>
    <source>
        <strain evidence="2 3">KCTC 33185</strain>
    </source>
</reference>
<evidence type="ECO:0000313" key="3">
    <source>
        <dbReference type="Proteomes" id="UP000307943"/>
    </source>
</evidence>
<feature type="chain" id="PRO_5039679455" evidence="1">
    <location>
        <begin position="30"/>
        <end position="573"/>
    </location>
</feature>
<comment type="caution">
    <text evidence="2">The sequence shown here is derived from an EMBL/GenBank/DDBJ whole genome shotgun (WGS) entry which is preliminary data.</text>
</comment>
<feature type="signal peptide" evidence="1">
    <location>
        <begin position="1"/>
        <end position="29"/>
    </location>
</feature>
<accession>A0A5C4T710</accession>
<dbReference type="Proteomes" id="UP000307943">
    <property type="component" value="Unassembled WGS sequence"/>
</dbReference>
<evidence type="ECO:0000313" key="2">
    <source>
        <dbReference type="EMBL" id="TNJ64635.1"/>
    </source>
</evidence>
<dbReference type="RefSeq" id="WP_139603896.1">
    <property type="nucleotide sequence ID" value="NZ_VDCQ01000027.1"/>
</dbReference>
<sequence>MKSAKRWNTTFATVVLSASLLAASLPVYADAPWSSAVSGTPGTVYALSNSIGAELKTIAVNKGADGTKIAAVIRLRNDGAARSRVPDFELRATSADGIEYALTASSTNARSLMGKESADLTYLVTVDRQDELGLTGLKFVEVDEYVYPKLETTMLTIPMTRVWNSAKSDFEQPAEPIAWGAPFTVPGSDSPIVYTPVGYTEDNGSEARAYVVTLLAENKGGIGETVEEFRLDGKAADKTYAGQRIEKEPVTLAAGEKKYVRFSIPAESGTVLDSLLLMTNGTFAAAGQPAVTFEAGAQKIAVPSVRTEPVNTNESYATGTPIAFDPLNRLIAADTEVSLVELHMHDNEGAGFKSVVAKFKLYNKGSSTSALPAFGAEIVGTDGAAYAGSRQAQTPAVMMPNLSYVVSYSFMVPATENGERLAVRLLDSQSAAPYSSTIASIRAEVGEEAEGSALSFYPFNLKIDYWTVNGMYNAATGYSYRMKLDLDVEQVDNVVADAGFSKLKIELTDTLGRVIGSQSVPFTGTNKLISGEQTISFSNIYTDNYQYPLVVKLYESIDTPNGEANRLVKTLKQ</sequence>
<protein>
    <submittedName>
        <fullName evidence="2">Uncharacterized protein</fullName>
    </submittedName>
</protein>
<dbReference type="OrthoDB" id="2545931at2"/>
<proteinExistence type="predicted"/>
<name>A0A5C4T710_9BACL</name>
<organism evidence="2 3">
    <name type="scientific">Paenibacillus hemerocallicola</name>
    <dbReference type="NCBI Taxonomy" id="1172614"/>
    <lineage>
        <taxon>Bacteria</taxon>
        <taxon>Bacillati</taxon>
        <taxon>Bacillota</taxon>
        <taxon>Bacilli</taxon>
        <taxon>Bacillales</taxon>
        <taxon>Paenibacillaceae</taxon>
        <taxon>Paenibacillus</taxon>
    </lineage>
</organism>
<evidence type="ECO:0000256" key="1">
    <source>
        <dbReference type="SAM" id="SignalP"/>
    </source>
</evidence>
<dbReference type="AlphaFoldDB" id="A0A5C4T710"/>
<gene>
    <name evidence="2" type="ORF">FE784_19515</name>
</gene>
<dbReference type="EMBL" id="VDCQ01000027">
    <property type="protein sequence ID" value="TNJ64635.1"/>
    <property type="molecule type" value="Genomic_DNA"/>
</dbReference>